<name>A0A5C6RSG2_9FLAO</name>
<feature type="transmembrane region" description="Helical" evidence="5">
    <location>
        <begin position="367"/>
        <end position="386"/>
    </location>
</feature>
<feature type="transmembrane region" description="Helical" evidence="5">
    <location>
        <begin position="299"/>
        <end position="320"/>
    </location>
</feature>
<evidence type="ECO:0000256" key="2">
    <source>
        <dbReference type="ARBA" id="ARBA00022692"/>
    </source>
</evidence>
<evidence type="ECO:0000256" key="3">
    <source>
        <dbReference type="ARBA" id="ARBA00022989"/>
    </source>
</evidence>
<feature type="transmembrane region" description="Helical" evidence="5">
    <location>
        <begin position="341"/>
        <end position="361"/>
    </location>
</feature>
<protein>
    <submittedName>
        <fullName evidence="7">MFS transporter</fullName>
    </submittedName>
</protein>
<dbReference type="InterPro" id="IPR011701">
    <property type="entry name" value="MFS"/>
</dbReference>
<feature type="transmembrane region" description="Helical" evidence="5">
    <location>
        <begin position="140"/>
        <end position="159"/>
    </location>
</feature>
<dbReference type="AlphaFoldDB" id="A0A5C6RSG2"/>
<feature type="transmembrane region" description="Helical" evidence="5">
    <location>
        <begin position="247"/>
        <end position="266"/>
    </location>
</feature>
<organism evidence="7 8">
    <name type="scientific">Vicingus serpentipes</name>
    <dbReference type="NCBI Taxonomy" id="1926625"/>
    <lineage>
        <taxon>Bacteria</taxon>
        <taxon>Pseudomonadati</taxon>
        <taxon>Bacteroidota</taxon>
        <taxon>Flavobacteriia</taxon>
        <taxon>Flavobacteriales</taxon>
        <taxon>Vicingaceae</taxon>
        <taxon>Vicingus</taxon>
    </lineage>
</organism>
<keyword evidence="2 5" id="KW-0812">Transmembrane</keyword>
<dbReference type="OrthoDB" id="9783823at2"/>
<proteinExistence type="predicted"/>
<feature type="transmembrane region" description="Helical" evidence="5">
    <location>
        <begin position="44"/>
        <end position="64"/>
    </location>
</feature>
<dbReference type="InterPro" id="IPR053160">
    <property type="entry name" value="MFS_DHA3_Transporter"/>
</dbReference>
<dbReference type="Gene3D" id="1.20.1250.20">
    <property type="entry name" value="MFS general substrate transporter like domains"/>
    <property type="match status" value="2"/>
</dbReference>
<dbReference type="PROSITE" id="PS50850">
    <property type="entry name" value="MFS"/>
    <property type="match status" value="1"/>
</dbReference>
<dbReference type="SUPFAM" id="SSF103473">
    <property type="entry name" value="MFS general substrate transporter"/>
    <property type="match status" value="1"/>
</dbReference>
<feature type="transmembrane region" description="Helical" evidence="5">
    <location>
        <begin position="165"/>
        <end position="183"/>
    </location>
</feature>
<gene>
    <name evidence="7" type="ORF">FRY74_06480</name>
</gene>
<feature type="transmembrane region" description="Helical" evidence="5">
    <location>
        <begin position="12"/>
        <end position="32"/>
    </location>
</feature>
<dbReference type="InterPro" id="IPR036259">
    <property type="entry name" value="MFS_trans_sf"/>
</dbReference>
<dbReference type="GO" id="GO:0022857">
    <property type="term" value="F:transmembrane transporter activity"/>
    <property type="evidence" value="ECO:0007669"/>
    <property type="project" value="InterPro"/>
</dbReference>
<evidence type="ECO:0000313" key="8">
    <source>
        <dbReference type="Proteomes" id="UP000321721"/>
    </source>
</evidence>
<keyword evidence="3 5" id="KW-1133">Transmembrane helix</keyword>
<dbReference type="EMBL" id="VOOS01000003">
    <property type="protein sequence ID" value="TXB65077.1"/>
    <property type="molecule type" value="Genomic_DNA"/>
</dbReference>
<dbReference type="GO" id="GO:0016020">
    <property type="term" value="C:membrane"/>
    <property type="evidence" value="ECO:0007669"/>
    <property type="project" value="UniProtKB-SubCell"/>
</dbReference>
<accession>A0A5C6RSG2</accession>
<evidence type="ECO:0000256" key="1">
    <source>
        <dbReference type="ARBA" id="ARBA00004141"/>
    </source>
</evidence>
<dbReference type="InterPro" id="IPR020846">
    <property type="entry name" value="MFS_dom"/>
</dbReference>
<evidence type="ECO:0000259" key="6">
    <source>
        <dbReference type="PROSITE" id="PS50850"/>
    </source>
</evidence>
<evidence type="ECO:0000256" key="5">
    <source>
        <dbReference type="SAM" id="Phobius"/>
    </source>
</evidence>
<comment type="subcellular location">
    <subcellularLocation>
        <location evidence="1">Membrane</location>
        <topology evidence="1">Multi-pass membrane protein</topology>
    </subcellularLocation>
</comment>
<dbReference type="Proteomes" id="UP000321721">
    <property type="component" value="Unassembled WGS sequence"/>
</dbReference>
<dbReference type="PROSITE" id="PS00216">
    <property type="entry name" value="SUGAR_TRANSPORT_1"/>
    <property type="match status" value="1"/>
</dbReference>
<evidence type="ECO:0000313" key="7">
    <source>
        <dbReference type="EMBL" id="TXB65077.1"/>
    </source>
</evidence>
<sequence length="394" mass="44583">MNLNLFSNIWKLYVIKASKWLMLFMPTIFLFFKENGLELHDIMVIQAIYSISIALIEIPSGYIADVLGRKKSMIIGTLFGFIGMLIYTFASGFWGFLPAALCLGIGQSFISGSDTALMYDSLVAANMKEKFIKFEGRSIALGNFAEAIAFIVGGFLAEISLRTPFYYQSVIAFIGLFVAFLLIEPPVSKLGNKKPWTNIKYIIKYSLVDNIPLKWNIIYSSVIGATTLVMAWFAQPYYAALNMEVKYYGIIGAVLNLAVAFTSFYAHRIEEKIDTNKLLIFILIGLCFCYAFLGSFLNYWGLAILFLFYLIRGIATPVLRDFINRFTPSEMRATVMSIRSFMIRVIFAIFSPFLGYVADVYSIQTAFNISAIVFFVIGLVSLIFYLKNEKIRLE</sequence>
<dbReference type="Pfam" id="PF07690">
    <property type="entry name" value="MFS_1"/>
    <property type="match status" value="1"/>
</dbReference>
<feature type="transmembrane region" description="Helical" evidence="5">
    <location>
        <begin position="73"/>
        <end position="90"/>
    </location>
</feature>
<dbReference type="InterPro" id="IPR005829">
    <property type="entry name" value="Sugar_transporter_CS"/>
</dbReference>
<reference evidence="7 8" key="1">
    <citation type="submission" date="2019-08" db="EMBL/GenBank/DDBJ databases">
        <title>Genome of Vicingus serpentipes NCIMB 15042.</title>
        <authorList>
            <person name="Bowman J.P."/>
        </authorList>
    </citation>
    <scope>NUCLEOTIDE SEQUENCE [LARGE SCALE GENOMIC DNA]</scope>
    <source>
        <strain evidence="7 8">NCIMB 15042</strain>
    </source>
</reference>
<dbReference type="PANTHER" id="PTHR23530:SF1">
    <property type="entry name" value="PERMEASE, MAJOR FACILITATOR SUPERFAMILY-RELATED"/>
    <property type="match status" value="1"/>
</dbReference>
<feature type="transmembrane region" description="Helical" evidence="5">
    <location>
        <begin position="217"/>
        <end position="235"/>
    </location>
</feature>
<comment type="caution">
    <text evidence="7">The sequence shown here is derived from an EMBL/GenBank/DDBJ whole genome shotgun (WGS) entry which is preliminary data.</text>
</comment>
<keyword evidence="4 5" id="KW-0472">Membrane</keyword>
<feature type="domain" description="Major facilitator superfamily (MFS) profile" evidence="6">
    <location>
        <begin position="1"/>
        <end position="389"/>
    </location>
</feature>
<evidence type="ECO:0000256" key="4">
    <source>
        <dbReference type="ARBA" id="ARBA00023136"/>
    </source>
</evidence>
<keyword evidence="8" id="KW-1185">Reference proteome</keyword>
<dbReference type="PANTHER" id="PTHR23530">
    <property type="entry name" value="TRANSPORT PROTEIN-RELATED"/>
    <property type="match status" value="1"/>
</dbReference>